<evidence type="ECO:0000313" key="7">
    <source>
        <dbReference type="Proteomes" id="UP001501598"/>
    </source>
</evidence>
<dbReference type="InterPro" id="IPR057326">
    <property type="entry name" value="KR_dom"/>
</dbReference>
<dbReference type="PRINTS" id="PR00080">
    <property type="entry name" value="SDRFAMILY"/>
</dbReference>
<evidence type="ECO:0000256" key="2">
    <source>
        <dbReference type="ARBA" id="ARBA00023002"/>
    </source>
</evidence>
<evidence type="ECO:0000313" key="6">
    <source>
        <dbReference type="EMBL" id="GAA4552903.1"/>
    </source>
</evidence>
<dbReference type="InterPro" id="IPR002347">
    <property type="entry name" value="SDR_fam"/>
</dbReference>
<dbReference type="EMBL" id="BAABGT010000075">
    <property type="protein sequence ID" value="GAA4552903.1"/>
    <property type="molecule type" value="Genomic_DNA"/>
</dbReference>
<comment type="similarity">
    <text evidence="1 3">Belongs to the short-chain dehydrogenases/reductases (SDR) family.</text>
</comment>
<dbReference type="SMART" id="SM00822">
    <property type="entry name" value="PKS_KR"/>
    <property type="match status" value="1"/>
</dbReference>
<gene>
    <name evidence="6" type="ORF">GCM10023175_47570</name>
</gene>
<feature type="compositionally biased region" description="Low complexity" evidence="4">
    <location>
        <begin position="304"/>
        <end position="326"/>
    </location>
</feature>
<name>A0ABP8RXX6_9PSEU</name>
<dbReference type="Pfam" id="PF00106">
    <property type="entry name" value="adh_short"/>
    <property type="match status" value="1"/>
</dbReference>
<evidence type="ECO:0000256" key="3">
    <source>
        <dbReference type="RuleBase" id="RU000363"/>
    </source>
</evidence>
<dbReference type="Gene3D" id="3.40.50.720">
    <property type="entry name" value="NAD(P)-binding Rossmann-like Domain"/>
    <property type="match status" value="1"/>
</dbReference>
<evidence type="ECO:0000256" key="4">
    <source>
        <dbReference type="SAM" id="MobiDB-lite"/>
    </source>
</evidence>
<dbReference type="RefSeq" id="WP_345422664.1">
    <property type="nucleotide sequence ID" value="NZ_BAABGT010000075.1"/>
</dbReference>
<accession>A0ABP8RXX6</accession>
<dbReference type="InterPro" id="IPR036291">
    <property type="entry name" value="NAD(P)-bd_dom_sf"/>
</dbReference>
<evidence type="ECO:0000256" key="1">
    <source>
        <dbReference type="ARBA" id="ARBA00006484"/>
    </source>
</evidence>
<protein>
    <recommendedName>
        <fullName evidence="5">Ketoreductase domain-containing protein</fullName>
    </recommendedName>
</protein>
<dbReference type="SUPFAM" id="SSF51735">
    <property type="entry name" value="NAD(P)-binding Rossmann-fold domains"/>
    <property type="match status" value="1"/>
</dbReference>
<dbReference type="PRINTS" id="PR00081">
    <property type="entry name" value="GDHRDH"/>
</dbReference>
<feature type="region of interest" description="Disordered" evidence="4">
    <location>
        <begin position="296"/>
        <end position="343"/>
    </location>
</feature>
<evidence type="ECO:0000259" key="5">
    <source>
        <dbReference type="SMART" id="SM00822"/>
    </source>
</evidence>
<proteinExistence type="inferred from homology"/>
<keyword evidence="2" id="KW-0560">Oxidoreductase</keyword>
<comment type="caution">
    <text evidence="6">The sequence shown here is derived from an EMBL/GenBank/DDBJ whole genome shotgun (WGS) entry which is preliminary data.</text>
</comment>
<dbReference type="Proteomes" id="UP001501598">
    <property type="component" value="Unassembled WGS sequence"/>
</dbReference>
<dbReference type="PANTHER" id="PTHR43669:SF8">
    <property type="entry name" value="SHORT-CHAIN TYPE DEHYDROGENASE_REDUCTASE-RELATED"/>
    <property type="match status" value="1"/>
</dbReference>
<organism evidence="6 7">
    <name type="scientific">Pseudonocardia xishanensis</name>
    <dbReference type="NCBI Taxonomy" id="630995"/>
    <lineage>
        <taxon>Bacteria</taxon>
        <taxon>Bacillati</taxon>
        <taxon>Actinomycetota</taxon>
        <taxon>Actinomycetes</taxon>
        <taxon>Pseudonocardiales</taxon>
        <taxon>Pseudonocardiaceae</taxon>
        <taxon>Pseudonocardia</taxon>
    </lineage>
</organism>
<feature type="domain" description="Ketoreductase" evidence="5">
    <location>
        <begin position="7"/>
        <end position="191"/>
    </location>
</feature>
<dbReference type="PROSITE" id="PS00061">
    <property type="entry name" value="ADH_SHORT"/>
    <property type="match status" value="1"/>
</dbReference>
<dbReference type="CDD" id="cd05233">
    <property type="entry name" value="SDR_c"/>
    <property type="match status" value="1"/>
</dbReference>
<dbReference type="PANTHER" id="PTHR43669">
    <property type="entry name" value="5-KETO-D-GLUCONATE 5-REDUCTASE"/>
    <property type="match status" value="1"/>
</dbReference>
<sequence length="343" mass="35237">MNDLTGLVVVVTGGNGGIGLGMATGIAKAGGAVAIWARDAAKSDQAVRGLTELGARAIALTCDVTDEAQVEAAMEQTVAELGPLGCLVSNAGTSDGAPLVDTSLAAWRRVHEVNLDGAFLTCREAARRFAAQGTGGSIVVVSSMISRYGSARQAAYASSKTALLGLSRTLAVELARHRVRCNALIPGWTRTDLSAAGYANERFRAATTARTPVRAVGGARGVRAGRGLPRRSLADVPHRRRGDARRRLLRVLSSRWADAAGWGHEVARGDGGGARRDGGRRARLGGAGLPALARARAHRGAGEPRGLAGRQRAAAARAGPVAVAGRGQRGRQPRPRPAGAPAG</sequence>
<dbReference type="InterPro" id="IPR020904">
    <property type="entry name" value="Sc_DH/Rdtase_CS"/>
</dbReference>
<keyword evidence="7" id="KW-1185">Reference proteome</keyword>
<reference evidence="7" key="1">
    <citation type="journal article" date="2019" name="Int. J. Syst. Evol. Microbiol.">
        <title>The Global Catalogue of Microorganisms (GCM) 10K type strain sequencing project: providing services to taxonomists for standard genome sequencing and annotation.</title>
        <authorList>
            <consortium name="The Broad Institute Genomics Platform"/>
            <consortium name="The Broad Institute Genome Sequencing Center for Infectious Disease"/>
            <person name="Wu L."/>
            <person name="Ma J."/>
        </authorList>
    </citation>
    <scope>NUCLEOTIDE SEQUENCE [LARGE SCALE GENOMIC DNA]</scope>
    <source>
        <strain evidence="7">JCM 17906</strain>
    </source>
</reference>